<evidence type="ECO:0000256" key="1">
    <source>
        <dbReference type="ARBA" id="ARBA00022448"/>
    </source>
</evidence>
<dbReference type="AlphaFoldDB" id="A0A1F7YTT7"/>
<dbReference type="Pfam" id="PF00005">
    <property type="entry name" value="ABC_tran"/>
    <property type="match status" value="1"/>
</dbReference>
<dbReference type="EMBL" id="MGGM01000005">
    <property type="protein sequence ID" value="OGM30088.1"/>
    <property type="molecule type" value="Genomic_DNA"/>
</dbReference>
<gene>
    <name evidence="5" type="ORF">A2801_03185</name>
</gene>
<proteinExistence type="predicted"/>
<evidence type="ECO:0000256" key="3">
    <source>
        <dbReference type="ARBA" id="ARBA00022840"/>
    </source>
</evidence>
<dbReference type="InterPro" id="IPR027417">
    <property type="entry name" value="P-loop_NTPase"/>
</dbReference>
<dbReference type="STRING" id="1802500.A2801_03185"/>
<dbReference type="SMART" id="SM00382">
    <property type="entry name" value="AAA"/>
    <property type="match status" value="1"/>
</dbReference>
<evidence type="ECO:0000313" key="5">
    <source>
        <dbReference type="EMBL" id="OGM30088.1"/>
    </source>
</evidence>
<dbReference type="GO" id="GO:0016887">
    <property type="term" value="F:ATP hydrolysis activity"/>
    <property type="evidence" value="ECO:0007669"/>
    <property type="project" value="InterPro"/>
</dbReference>
<sequence length="321" mass="36507">MVIYTNHLAKTFKTKVSHGLWARFVRPKYKEIHAVSDISLSIEKGESVAFLGPNGAGKTTTMKMLTGLVYPTSGEVKVLGFTPFERKSEFLKKIGLVMGNKSGLDWDLTPRQSFELYQKIYDIPDAKFKKKVELLTSLLSTEKFMDTQVRKLSLGERLKMEISGSLLHDPEVLFLDEPTIGLDVISKQKVRDFLRTIQKETGVTLLLTSHDMDDIEKVCDRVIVVNHGKKVYDNSLAKLTSHYKKERYIKVVFKKMPKEVEVSHAKLIEKSEDVASYKVPHNNLSNFLAYVTKEFDVADIDILSVPLDEIISDLFNKTENS</sequence>
<keyword evidence="3" id="KW-0067">ATP-binding</keyword>
<evidence type="ECO:0000256" key="2">
    <source>
        <dbReference type="ARBA" id="ARBA00022741"/>
    </source>
</evidence>
<dbReference type="Gene3D" id="3.40.50.300">
    <property type="entry name" value="P-loop containing nucleotide triphosphate hydrolases"/>
    <property type="match status" value="1"/>
</dbReference>
<keyword evidence="1" id="KW-0813">Transport</keyword>
<dbReference type="PROSITE" id="PS50893">
    <property type="entry name" value="ABC_TRANSPORTER_2"/>
    <property type="match status" value="1"/>
</dbReference>
<organism evidence="5 6">
    <name type="scientific">Candidatus Woesebacteria bacterium RIFCSPHIGHO2_01_FULL_41_10</name>
    <dbReference type="NCBI Taxonomy" id="1802500"/>
    <lineage>
        <taxon>Bacteria</taxon>
        <taxon>Candidatus Woeseibacteriota</taxon>
    </lineage>
</organism>
<dbReference type="InterPro" id="IPR003593">
    <property type="entry name" value="AAA+_ATPase"/>
</dbReference>
<protein>
    <recommendedName>
        <fullName evidence="4">ABC transporter domain-containing protein</fullName>
    </recommendedName>
</protein>
<reference evidence="5 6" key="1">
    <citation type="journal article" date="2016" name="Nat. Commun.">
        <title>Thousands of microbial genomes shed light on interconnected biogeochemical processes in an aquifer system.</title>
        <authorList>
            <person name="Anantharaman K."/>
            <person name="Brown C.T."/>
            <person name="Hug L.A."/>
            <person name="Sharon I."/>
            <person name="Castelle C.J."/>
            <person name="Probst A.J."/>
            <person name="Thomas B.C."/>
            <person name="Singh A."/>
            <person name="Wilkins M.J."/>
            <person name="Karaoz U."/>
            <person name="Brodie E.L."/>
            <person name="Williams K.H."/>
            <person name="Hubbard S.S."/>
            <person name="Banfield J.F."/>
        </authorList>
    </citation>
    <scope>NUCLEOTIDE SEQUENCE [LARGE SCALE GENOMIC DNA]</scope>
</reference>
<dbReference type="InterPro" id="IPR003439">
    <property type="entry name" value="ABC_transporter-like_ATP-bd"/>
</dbReference>
<evidence type="ECO:0000259" key="4">
    <source>
        <dbReference type="PROSITE" id="PS50893"/>
    </source>
</evidence>
<dbReference type="GO" id="GO:0005524">
    <property type="term" value="F:ATP binding"/>
    <property type="evidence" value="ECO:0007669"/>
    <property type="project" value="UniProtKB-KW"/>
</dbReference>
<keyword evidence="2" id="KW-0547">Nucleotide-binding</keyword>
<dbReference type="SUPFAM" id="SSF52540">
    <property type="entry name" value="P-loop containing nucleoside triphosphate hydrolases"/>
    <property type="match status" value="1"/>
</dbReference>
<dbReference type="PANTHER" id="PTHR42711">
    <property type="entry name" value="ABC TRANSPORTER ATP-BINDING PROTEIN"/>
    <property type="match status" value="1"/>
</dbReference>
<accession>A0A1F7YTT7</accession>
<dbReference type="Proteomes" id="UP000177263">
    <property type="component" value="Unassembled WGS sequence"/>
</dbReference>
<evidence type="ECO:0000313" key="6">
    <source>
        <dbReference type="Proteomes" id="UP000177263"/>
    </source>
</evidence>
<dbReference type="PANTHER" id="PTHR42711:SF4">
    <property type="entry name" value="ABC TRANSPORTER RELATED"/>
    <property type="match status" value="1"/>
</dbReference>
<dbReference type="InterPro" id="IPR050763">
    <property type="entry name" value="ABC_transporter_ATP-binding"/>
</dbReference>
<comment type="caution">
    <text evidence="5">The sequence shown here is derived from an EMBL/GenBank/DDBJ whole genome shotgun (WGS) entry which is preliminary data.</text>
</comment>
<feature type="domain" description="ABC transporter" evidence="4">
    <location>
        <begin position="3"/>
        <end position="252"/>
    </location>
</feature>
<name>A0A1F7YTT7_9BACT</name>